<evidence type="ECO:0000313" key="3">
    <source>
        <dbReference type="Proteomes" id="UP001150538"/>
    </source>
</evidence>
<comment type="caution">
    <text evidence="2">The sequence shown here is derived from an EMBL/GenBank/DDBJ whole genome shotgun (WGS) entry which is preliminary data.</text>
</comment>
<keyword evidence="3" id="KW-1185">Reference proteome</keyword>
<keyword evidence="1" id="KW-0472">Membrane</keyword>
<reference evidence="2" key="1">
    <citation type="submission" date="2022-07" db="EMBL/GenBank/DDBJ databases">
        <title>Phylogenomic reconstructions and comparative analyses of Kickxellomycotina fungi.</title>
        <authorList>
            <person name="Reynolds N.K."/>
            <person name="Stajich J.E."/>
            <person name="Barry K."/>
            <person name="Grigoriev I.V."/>
            <person name="Crous P."/>
            <person name="Smith M.E."/>
        </authorList>
    </citation>
    <scope>NUCLEOTIDE SEQUENCE</scope>
    <source>
        <strain evidence="2">NBRC 100468</strain>
    </source>
</reference>
<proteinExistence type="predicted"/>
<dbReference type="Proteomes" id="UP001150538">
    <property type="component" value="Unassembled WGS sequence"/>
</dbReference>
<feature type="transmembrane region" description="Helical" evidence="1">
    <location>
        <begin position="55"/>
        <end position="75"/>
    </location>
</feature>
<gene>
    <name evidence="2" type="ORF">H4219_005012</name>
</gene>
<organism evidence="2 3">
    <name type="scientific">Mycoemilia scoparia</name>
    <dbReference type="NCBI Taxonomy" id="417184"/>
    <lineage>
        <taxon>Eukaryota</taxon>
        <taxon>Fungi</taxon>
        <taxon>Fungi incertae sedis</taxon>
        <taxon>Zoopagomycota</taxon>
        <taxon>Kickxellomycotina</taxon>
        <taxon>Kickxellomycetes</taxon>
        <taxon>Kickxellales</taxon>
        <taxon>Kickxellaceae</taxon>
        <taxon>Mycoemilia</taxon>
    </lineage>
</organism>
<dbReference type="EMBL" id="JANBPU010000231">
    <property type="protein sequence ID" value="KAJ1913905.1"/>
    <property type="molecule type" value="Genomic_DNA"/>
</dbReference>
<evidence type="ECO:0000313" key="2">
    <source>
        <dbReference type="EMBL" id="KAJ1913905.1"/>
    </source>
</evidence>
<accession>A0A9W7ZQL6</accession>
<sequence>MPANHPPIPTDASAAECPFHALFGKPQAYSDIFDDYGVIKPGLSEGDNLIRPTDFALSIGLIISLLMSGILVGLYKKLTGSKSSPVKNDNDDKKTN</sequence>
<keyword evidence="1" id="KW-0812">Transmembrane</keyword>
<keyword evidence="1" id="KW-1133">Transmembrane helix</keyword>
<evidence type="ECO:0000256" key="1">
    <source>
        <dbReference type="SAM" id="Phobius"/>
    </source>
</evidence>
<dbReference type="AlphaFoldDB" id="A0A9W7ZQL6"/>
<protein>
    <submittedName>
        <fullName evidence="2">Uncharacterized protein</fullName>
    </submittedName>
</protein>
<name>A0A9W7ZQL6_9FUNG</name>